<feature type="domain" description="Integrator complex subunit 5 C-terminal" evidence="2">
    <location>
        <begin position="225"/>
        <end position="916"/>
    </location>
</feature>
<dbReference type="Pfam" id="PF14838">
    <property type="entry name" value="INTS5_C"/>
    <property type="match status" value="1"/>
</dbReference>
<name>A0AAJ7ISI1_9HYME</name>
<evidence type="ECO:0000313" key="4">
    <source>
        <dbReference type="RefSeq" id="XP_017876022.2"/>
    </source>
</evidence>
<dbReference type="PANTHER" id="PTHR31697">
    <property type="entry name" value="INTEGRATOR COMPLEX SUBUNIT 5"/>
    <property type="match status" value="1"/>
</dbReference>
<evidence type="ECO:0000313" key="3">
    <source>
        <dbReference type="Proteomes" id="UP000694925"/>
    </source>
</evidence>
<sequence length="929" mass="103992">MMHSSSALSPQDILTEVRKFLSGAVRSHNTNTLDVTRTALSLLQNVPAARDAVLEYFCNVFFVAVSKYVRQIETNQNLAICEESLIAEIHSVLSSFINGNPEAWAPIISAWSLELLGKLSSDYSKRGNLPVNAGINDFLQQWMSCRATRTLIDITAQCLQCLMHSDTESCIKALLDTSVLHSPHFDWVVAHVGSCFPNTVITRVLSCGLKDFCMMGHEHNIKNPKLNSVVGILEHLAGSHFQDIRRALLDLFKWSLEEDVNADEDTKKQKLATVPFLLNLASLSQTLLKAITSDVLQTLKSDIIPQLALFALDWCKYFDDQPQALIDLVVHLVLGCEEGASQIINTLLDTSLNTSNVGYHSVNAAQSVKNVASEILELVLREIDVLLRTHGPQSANIALLNSIKQELPVILPLLLNQNPLRVQTAVRLMCFLGTQNPNMLISAASYMLVKAVTTFHLAALIKMISNNIVMFSSNKLEMENVLASYGFFTQVLEQALREINYGNNIGKPDMRQLFQNLTILLKWEKSNKATVFRSKIVAEAIKANLHQISGLLTKIVDFDLANDIAKMLDLFCMPEKDNFSPNVELTLKLTRAVIQYLFLCMAEIDITKKQQGMKIVCHLLKDLTCYSPCARVLALREILVHSISNDPAKYFGAKEKFEPKFKEALLLHQNHKQVTSTMLAQKHSSVFHAGVIGHGPRRPPPENTIDKEIIALNKILLVDAIKACCSNRESERYPVNLDALTMVSLLLVELVSPDVMYNGLPWPDEEFTKVTIERDLQIRRTFKDVPLLWTLLELTAWYRPALAYCSVLLRGIAATVIANWSTEEGVRLVSVMALGQLLPPPLASIRDILPVLELHQINTIMKECVWAYMRENVPSPALFTRNEGANIAWRDTDTSTPNSRFTETLRLVLLSNINALGPLYATLFYNENK</sequence>
<feature type="domain" description="Integrator complex subunit 5 N-terminal" evidence="1">
    <location>
        <begin position="11"/>
        <end position="214"/>
    </location>
</feature>
<dbReference type="PANTHER" id="PTHR31697:SF2">
    <property type="entry name" value="INTEGRATOR COMPLEX SUBUNIT 5"/>
    <property type="match status" value="1"/>
</dbReference>
<dbReference type="KEGG" id="ccal:108622579"/>
<dbReference type="CTD" id="4958"/>
<dbReference type="InterPro" id="IPR029445">
    <property type="entry name" value="INTS5_N"/>
</dbReference>
<reference evidence="4" key="1">
    <citation type="submission" date="2025-08" db="UniProtKB">
        <authorList>
            <consortium name="RefSeq"/>
        </authorList>
    </citation>
    <scope>IDENTIFICATION</scope>
    <source>
        <tissue evidence="4">Whole body</tissue>
    </source>
</reference>
<organism evidence="3 4">
    <name type="scientific">Ceratina calcarata</name>
    <dbReference type="NCBI Taxonomy" id="156304"/>
    <lineage>
        <taxon>Eukaryota</taxon>
        <taxon>Metazoa</taxon>
        <taxon>Ecdysozoa</taxon>
        <taxon>Arthropoda</taxon>
        <taxon>Hexapoda</taxon>
        <taxon>Insecta</taxon>
        <taxon>Pterygota</taxon>
        <taxon>Neoptera</taxon>
        <taxon>Endopterygota</taxon>
        <taxon>Hymenoptera</taxon>
        <taxon>Apocrita</taxon>
        <taxon>Aculeata</taxon>
        <taxon>Apoidea</taxon>
        <taxon>Anthophila</taxon>
        <taxon>Apidae</taxon>
        <taxon>Ceratina</taxon>
        <taxon>Zadontomerus</taxon>
    </lineage>
</organism>
<protein>
    <submittedName>
        <fullName evidence="4">Integrator complex subunit 5</fullName>
    </submittedName>
</protein>
<dbReference type="RefSeq" id="XP_017876022.2">
    <property type="nucleotide sequence ID" value="XM_018020533.2"/>
</dbReference>
<keyword evidence="3" id="KW-1185">Reference proteome</keyword>
<dbReference type="Pfam" id="PF14837">
    <property type="entry name" value="INTS5_N"/>
    <property type="match status" value="1"/>
</dbReference>
<dbReference type="Proteomes" id="UP000694925">
    <property type="component" value="Unplaced"/>
</dbReference>
<dbReference type="GeneID" id="108622579"/>
<proteinExistence type="predicted"/>
<gene>
    <name evidence="4" type="primary">LOC108622579</name>
</gene>
<dbReference type="InterPro" id="IPR040316">
    <property type="entry name" value="INTS5"/>
</dbReference>
<evidence type="ECO:0000259" key="2">
    <source>
        <dbReference type="Pfam" id="PF14838"/>
    </source>
</evidence>
<dbReference type="AlphaFoldDB" id="A0AAJ7ISI1"/>
<evidence type="ECO:0000259" key="1">
    <source>
        <dbReference type="Pfam" id="PF14837"/>
    </source>
</evidence>
<dbReference type="GO" id="GO:0034472">
    <property type="term" value="P:snRNA 3'-end processing"/>
    <property type="evidence" value="ECO:0007669"/>
    <property type="project" value="TreeGrafter"/>
</dbReference>
<dbReference type="InterPro" id="IPR029444">
    <property type="entry name" value="INTS5_C"/>
</dbReference>
<dbReference type="GO" id="GO:0032039">
    <property type="term" value="C:integrator complex"/>
    <property type="evidence" value="ECO:0007669"/>
    <property type="project" value="InterPro"/>
</dbReference>
<accession>A0AAJ7ISI1</accession>